<dbReference type="InterPro" id="IPR007387">
    <property type="entry name" value="TRAP_DctQ"/>
</dbReference>
<evidence type="ECO:0000259" key="10">
    <source>
        <dbReference type="Pfam" id="PF04290"/>
    </source>
</evidence>
<comment type="caution">
    <text evidence="11">The sequence shown here is derived from an EMBL/GenBank/DDBJ whole genome shotgun (WGS) entry which is preliminary data.</text>
</comment>
<evidence type="ECO:0000256" key="9">
    <source>
        <dbReference type="RuleBase" id="RU369079"/>
    </source>
</evidence>
<gene>
    <name evidence="11" type="ORF">J5Y09_08995</name>
</gene>
<evidence type="ECO:0000256" key="8">
    <source>
        <dbReference type="ARBA" id="ARBA00038436"/>
    </source>
</evidence>
<feature type="transmembrane region" description="Helical" evidence="9">
    <location>
        <begin position="21"/>
        <end position="43"/>
    </location>
</feature>
<dbReference type="InterPro" id="IPR055348">
    <property type="entry name" value="DctQ"/>
</dbReference>
<comment type="subunit">
    <text evidence="9">The complex comprises the extracytoplasmic solute receptor protein and the two transmembrane proteins.</text>
</comment>
<evidence type="ECO:0000256" key="7">
    <source>
        <dbReference type="ARBA" id="ARBA00023136"/>
    </source>
</evidence>
<feature type="domain" description="Tripartite ATP-independent periplasmic transporters DctQ component" evidence="10">
    <location>
        <begin position="29"/>
        <end position="162"/>
    </location>
</feature>
<evidence type="ECO:0000256" key="6">
    <source>
        <dbReference type="ARBA" id="ARBA00022989"/>
    </source>
</evidence>
<evidence type="ECO:0000256" key="5">
    <source>
        <dbReference type="ARBA" id="ARBA00022692"/>
    </source>
</evidence>
<protein>
    <recommendedName>
        <fullName evidence="9">TRAP transporter small permease protein</fullName>
    </recommendedName>
</protein>
<keyword evidence="3" id="KW-1003">Cell membrane</keyword>
<keyword evidence="12" id="KW-1185">Reference proteome</keyword>
<dbReference type="PANTHER" id="PTHR35011">
    <property type="entry name" value="2,3-DIKETO-L-GULONATE TRAP TRANSPORTER SMALL PERMEASE PROTEIN YIAM"/>
    <property type="match status" value="1"/>
</dbReference>
<evidence type="ECO:0000256" key="4">
    <source>
        <dbReference type="ARBA" id="ARBA00022519"/>
    </source>
</evidence>
<comment type="subcellular location">
    <subcellularLocation>
        <location evidence="1 9">Cell inner membrane</location>
        <topology evidence="1 9">Multi-pass membrane protein</topology>
    </subcellularLocation>
</comment>
<dbReference type="EMBL" id="JAGIYZ010000007">
    <property type="protein sequence ID" value="MBP0464045.1"/>
    <property type="molecule type" value="Genomic_DNA"/>
</dbReference>
<keyword evidence="6 9" id="KW-1133">Transmembrane helix</keyword>
<feature type="transmembrane region" description="Helical" evidence="9">
    <location>
        <begin position="92"/>
        <end position="114"/>
    </location>
</feature>
<dbReference type="PANTHER" id="PTHR35011:SF4">
    <property type="entry name" value="SLL1102 PROTEIN"/>
    <property type="match status" value="1"/>
</dbReference>
<dbReference type="Pfam" id="PF04290">
    <property type="entry name" value="DctQ"/>
    <property type="match status" value="1"/>
</dbReference>
<feature type="transmembrane region" description="Helical" evidence="9">
    <location>
        <begin position="142"/>
        <end position="168"/>
    </location>
</feature>
<feature type="transmembrane region" description="Helical" evidence="9">
    <location>
        <begin position="55"/>
        <end position="72"/>
    </location>
</feature>
<keyword evidence="7 9" id="KW-0472">Membrane</keyword>
<proteinExistence type="inferred from homology"/>
<keyword evidence="5 9" id="KW-0812">Transmembrane</keyword>
<comment type="similarity">
    <text evidence="8 9">Belongs to the TRAP transporter small permease family.</text>
</comment>
<evidence type="ECO:0000256" key="3">
    <source>
        <dbReference type="ARBA" id="ARBA00022475"/>
    </source>
</evidence>
<evidence type="ECO:0000256" key="2">
    <source>
        <dbReference type="ARBA" id="ARBA00022448"/>
    </source>
</evidence>
<comment type="function">
    <text evidence="9">Part of the tripartite ATP-independent periplasmic (TRAP) transport system.</text>
</comment>
<evidence type="ECO:0000256" key="1">
    <source>
        <dbReference type="ARBA" id="ARBA00004429"/>
    </source>
</evidence>
<reference evidence="11 12" key="1">
    <citation type="submission" date="2021-03" db="EMBL/GenBank/DDBJ databases">
        <authorList>
            <person name="So Y."/>
        </authorList>
    </citation>
    <scope>NUCLEOTIDE SEQUENCE [LARGE SCALE GENOMIC DNA]</scope>
    <source>
        <strain evidence="11 12">PWR1</strain>
    </source>
</reference>
<name>A0ABS4ARR6_9PROT</name>
<evidence type="ECO:0000313" key="12">
    <source>
        <dbReference type="Proteomes" id="UP000680815"/>
    </source>
</evidence>
<dbReference type="RefSeq" id="WP_209351423.1">
    <property type="nucleotide sequence ID" value="NZ_JAGIYZ010000007.1"/>
</dbReference>
<sequence length="182" mass="19911">MRFLLRLAEGADAVNRAIGLSARWLAVALVLVQFAVVVLRYAYGSSFVWMQEGVIYLHAFLFMLAIGYAYLLDAHVRVDFFSAAWSERTRAWVELAGILVAVLPFCWLLVWASWGYVARSFMMGEGPMQVGGLPLQPYLKGLILAMAGLLAIQALSVAVRAVAVILGAADTVFPARQQVSEG</sequence>
<dbReference type="Proteomes" id="UP000680815">
    <property type="component" value="Unassembled WGS sequence"/>
</dbReference>
<organism evidence="11 12">
    <name type="scientific">Roseomonas nitratireducens</name>
    <dbReference type="NCBI Taxonomy" id="2820810"/>
    <lineage>
        <taxon>Bacteria</taxon>
        <taxon>Pseudomonadati</taxon>
        <taxon>Pseudomonadota</taxon>
        <taxon>Alphaproteobacteria</taxon>
        <taxon>Acetobacterales</taxon>
        <taxon>Roseomonadaceae</taxon>
        <taxon>Roseomonas</taxon>
    </lineage>
</organism>
<accession>A0ABS4ARR6</accession>
<evidence type="ECO:0000313" key="11">
    <source>
        <dbReference type="EMBL" id="MBP0464045.1"/>
    </source>
</evidence>
<keyword evidence="4 9" id="KW-0997">Cell inner membrane</keyword>
<keyword evidence="2 9" id="KW-0813">Transport</keyword>